<dbReference type="GO" id="GO:0004252">
    <property type="term" value="F:serine-type endopeptidase activity"/>
    <property type="evidence" value="ECO:0007669"/>
    <property type="project" value="InterPro"/>
</dbReference>
<accession>B2IH33</accession>
<dbReference type="PANTHER" id="PTHR43343">
    <property type="entry name" value="PEPTIDASE S12"/>
    <property type="match status" value="1"/>
</dbReference>
<evidence type="ECO:0000313" key="5">
    <source>
        <dbReference type="Proteomes" id="UP000001695"/>
    </source>
</evidence>
<dbReference type="InterPro" id="IPR001940">
    <property type="entry name" value="Peptidase_S1C"/>
</dbReference>
<dbReference type="GO" id="GO:0006508">
    <property type="term" value="P:proteolysis"/>
    <property type="evidence" value="ECO:0007669"/>
    <property type="project" value="UniProtKB-KW"/>
</dbReference>
<gene>
    <name evidence="4" type="ordered locus">Bind_0797</name>
</gene>
<dbReference type="PRINTS" id="PR00834">
    <property type="entry name" value="PROTEASES2C"/>
</dbReference>
<dbReference type="SUPFAM" id="SSF50494">
    <property type="entry name" value="Trypsin-like serine proteases"/>
    <property type="match status" value="1"/>
</dbReference>
<dbReference type="SUPFAM" id="SSF50156">
    <property type="entry name" value="PDZ domain-like"/>
    <property type="match status" value="1"/>
</dbReference>
<dbReference type="InterPro" id="IPR036034">
    <property type="entry name" value="PDZ_sf"/>
</dbReference>
<dbReference type="eggNOG" id="COG0265">
    <property type="taxonomic scope" value="Bacteria"/>
</dbReference>
<sequence length="326" mass="34976">MVLKDEDWKIPPEAQPKQGNFRFDLEQTMSSIVSIRSRVPADAFTAGILGTERSGNGVLIDADGIVLTIGYLVTEAEEVWLTTNDGVVVAGHVLGIDPATGFALVQALGRLELPVMPLGESHSTRVGERVIIGGAGGVAHALIAHIVAKQEFAGYWEYVLDEALFTAPAHPDWGGAAMISVTGKLLGIGSLQVPHQVHGEQVLQLNMMVPIDLLGPIYADLRMYGRPNRPPRPWLGLFAAEDHDRIVVIGFAGNGPAKRAGLNEGDTILAVAGHPVSTLVDLFRHIWALGAAGCDVPLTLEREGDVFEVHLTSADRERYLKSASMH</sequence>
<dbReference type="InterPro" id="IPR051201">
    <property type="entry name" value="Chloro_Bact_Ser_Proteases"/>
</dbReference>
<dbReference type="Gene3D" id="2.30.42.10">
    <property type="match status" value="1"/>
</dbReference>
<reference evidence="5" key="1">
    <citation type="submission" date="2008-03" db="EMBL/GenBank/DDBJ databases">
        <title>Complete sequence of chromosome of Beijerinckia indica subsp. indica ATCC 9039.</title>
        <authorList>
            <consortium name="US DOE Joint Genome Institute"/>
            <person name="Copeland A."/>
            <person name="Lucas S."/>
            <person name="Lapidus A."/>
            <person name="Glavina del Rio T."/>
            <person name="Dalin E."/>
            <person name="Tice H."/>
            <person name="Bruce D."/>
            <person name="Goodwin L."/>
            <person name="Pitluck S."/>
            <person name="LaButti K."/>
            <person name="Schmutz J."/>
            <person name="Larimer F."/>
            <person name="Land M."/>
            <person name="Hauser L."/>
            <person name="Kyrpides N."/>
            <person name="Mikhailova N."/>
            <person name="Dunfield P.F."/>
            <person name="Dedysh S.N."/>
            <person name="Liesack W."/>
            <person name="Saw J.H."/>
            <person name="Alam M."/>
            <person name="Chen Y."/>
            <person name="Murrell J.C."/>
            <person name="Richardson P."/>
        </authorList>
    </citation>
    <scope>NUCLEOTIDE SEQUENCE [LARGE SCALE GENOMIC DNA]</scope>
    <source>
        <strain evidence="5">ATCC 9039 / DSM 1715 / NCIMB 8712</strain>
    </source>
</reference>
<keyword evidence="1" id="KW-0645">Protease</keyword>
<keyword evidence="2" id="KW-0378">Hydrolase</keyword>
<dbReference type="Pfam" id="PF13180">
    <property type="entry name" value="PDZ_2"/>
    <property type="match status" value="1"/>
</dbReference>
<dbReference type="Proteomes" id="UP000001695">
    <property type="component" value="Chromosome"/>
</dbReference>
<keyword evidence="5" id="KW-1185">Reference proteome</keyword>
<organism evidence="4 5">
    <name type="scientific">Beijerinckia indica subsp. indica (strain ATCC 9039 / DSM 1715 / NCIMB 8712)</name>
    <dbReference type="NCBI Taxonomy" id="395963"/>
    <lineage>
        <taxon>Bacteria</taxon>
        <taxon>Pseudomonadati</taxon>
        <taxon>Pseudomonadota</taxon>
        <taxon>Alphaproteobacteria</taxon>
        <taxon>Hyphomicrobiales</taxon>
        <taxon>Beijerinckiaceae</taxon>
        <taxon>Beijerinckia</taxon>
    </lineage>
</organism>
<dbReference type="OrthoDB" id="7296822at2"/>
<protein>
    <submittedName>
        <fullName evidence="4">PDZ/DHR/GLGF domain protein</fullName>
    </submittedName>
</protein>
<dbReference type="PROSITE" id="PS50106">
    <property type="entry name" value="PDZ"/>
    <property type="match status" value="1"/>
</dbReference>
<dbReference type="RefSeq" id="WP_012383804.1">
    <property type="nucleotide sequence ID" value="NC_010581.1"/>
</dbReference>
<evidence type="ECO:0000313" key="4">
    <source>
        <dbReference type="EMBL" id="ACB94447.1"/>
    </source>
</evidence>
<dbReference type="InterPro" id="IPR001478">
    <property type="entry name" value="PDZ"/>
</dbReference>
<evidence type="ECO:0000259" key="3">
    <source>
        <dbReference type="PROSITE" id="PS50106"/>
    </source>
</evidence>
<dbReference type="Gene3D" id="2.40.10.120">
    <property type="match status" value="1"/>
</dbReference>
<reference evidence="4 5" key="2">
    <citation type="journal article" date="2010" name="J. Bacteriol.">
        <title>Complete genome sequence of Beijerinckia indica subsp. indica.</title>
        <authorList>
            <person name="Tamas I."/>
            <person name="Dedysh S.N."/>
            <person name="Liesack W."/>
            <person name="Stott M.B."/>
            <person name="Alam M."/>
            <person name="Murrell J.C."/>
            <person name="Dunfield P.F."/>
        </authorList>
    </citation>
    <scope>NUCLEOTIDE SEQUENCE [LARGE SCALE GENOMIC DNA]</scope>
    <source>
        <strain evidence="5">ATCC 9039 / DSM 1715 / NCIMB 8712</strain>
    </source>
</reference>
<dbReference type="KEGG" id="bid:Bind_0797"/>
<evidence type="ECO:0000256" key="2">
    <source>
        <dbReference type="ARBA" id="ARBA00022801"/>
    </source>
</evidence>
<proteinExistence type="predicted"/>
<dbReference type="InterPro" id="IPR009003">
    <property type="entry name" value="Peptidase_S1_PA"/>
</dbReference>
<dbReference type="HOGENOM" id="CLU_060720_0_0_5"/>
<dbReference type="AlphaFoldDB" id="B2IH33"/>
<evidence type="ECO:0000256" key="1">
    <source>
        <dbReference type="ARBA" id="ARBA00022670"/>
    </source>
</evidence>
<name>B2IH33_BEII9</name>
<feature type="domain" description="PDZ" evidence="3">
    <location>
        <begin position="220"/>
        <end position="304"/>
    </location>
</feature>
<dbReference type="SMART" id="SM00228">
    <property type="entry name" value="PDZ"/>
    <property type="match status" value="1"/>
</dbReference>
<dbReference type="EMBL" id="CP001016">
    <property type="protein sequence ID" value="ACB94447.1"/>
    <property type="molecule type" value="Genomic_DNA"/>
</dbReference>
<dbReference type="PANTHER" id="PTHR43343:SF3">
    <property type="entry name" value="PROTEASE DO-LIKE 8, CHLOROPLASTIC"/>
    <property type="match status" value="1"/>
</dbReference>
<dbReference type="Pfam" id="PF13365">
    <property type="entry name" value="Trypsin_2"/>
    <property type="match status" value="1"/>
</dbReference>
<dbReference type="STRING" id="395963.Bind_0797"/>